<accession>A0AAD5K187</accession>
<keyword evidence="2" id="KW-1185">Reference proteome</keyword>
<name>A0AAD5K187_9FUNG</name>
<protein>
    <submittedName>
        <fullName evidence="1">Uncharacterized protein</fullName>
    </submittedName>
</protein>
<reference evidence="1" key="2">
    <citation type="submission" date="2023-02" db="EMBL/GenBank/DDBJ databases">
        <authorList>
            <consortium name="DOE Joint Genome Institute"/>
            <person name="Mondo S.J."/>
            <person name="Chang Y."/>
            <person name="Wang Y."/>
            <person name="Ahrendt S."/>
            <person name="Andreopoulos W."/>
            <person name="Barry K."/>
            <person name="Beard J."/>
            <person name="Benny G.L."/>
            <person name="Blankenship S."/>
            <person name="Bonito G."/>
            <person name="Cuomo C."/>
            <person name="Desiro A."/>
            <person name="Gervers K.A."/>
            <person name="Hundley H."/>
            <person name="Kuo A."/>
            <person name="LaButti K."/>
            <person name="Lang B.F."/>
            <person name="Lipzen A."/>
            <person name="O'Donnell K."/>
            <person name="Pangilinan J."/>
            <person name="Reynolds N."/>
            <person name="Sandor L."/>
            <person name="Smith M.W."/>
            <person name="Tsang A."/>
            <person name="Grigoriev I.V."/>
            <person name="Stajich J.E."/>
            <person name="Spatafora J.W."/>
        </authorList>
    </citation>
    <scope>NUCLEOTIDE SEQUENCE</scope>
    <source>
        <strain evidence="1">RSA 2281</strain>
    </source>
</reference>
<dbReference type="AlphaFoldDB" id="A0AAD5K187"/>
<organism evidence="1 2">
    <name type="scientific">Phascolomyces articulosus</name>
    <dbReference type="NCBI Taxonomy" id="60185"/>
    <lineage>
        <taxon>Eukaryota</taxon>
        <taxon>Fungi</taxon>
        <taxon>Fungi incertae sedis</taxon>
        <taxon>Mucoromycota</taxon>
        <taxon>Mucoromycotina</taxon>
        <taxon>Mucoromycetes</taxon>
        <taxon>Mucorales</taxon>
        <taxon>Lichtheimiaceae</taxon>
        <taxon>Phascolomyces</taxon>
    </lineage>
</organism>
<reference evidence="1" key="1">
    <citation type="journal article" date="2022" name="IScience">
        <title>Evolution of zygomycete secretomes and the origins of terrestrial fungal ecologies.</title>
        <authorList>
            <person name="Chang Y."/>
            <person name="Wang Y."/>
            <person name="Mondo S."/>
            <person name="Ahrendt S."/>
            <person name="Andreopoulos W."/>
            <person name="Barry K."/>
            <person name="Beard J."/>
            <person name="Benny G.L."/>
            <person name="Blankenship S."/>
            <person name="Bonito G."/>
            <person name="Cuomo C."/>
            <person name="Desiro A."/>
            <person name="Gervers K.A."/>
            <person name="Hundley H."/>
            <person name="Kuo A."/>
            <person name="LaButti K."/>
            <person name="Lang B.F."/>
            <person name="Lipzen A."/>
            <person name="O'Donnell K."/>
            <person name="Pangilinan J."/>
            <person name="Reynolds N."/>
            <person name="Sandor L."/>
            <person name="Smith M.E."/>
            <person name="Tsang A."/>
            <person name="Grigoriev I.V."/>
            <person name="Stajich J.E."/>
            <person name="Spatafora J.W."/>
        </authorList>
    </citation>
    <scope>NUCLEOTIDE SEQUENCE</scope>
    <source>
        <strain evidence="1">RSA 2281</strain>
    </source>
</reference>
<sequence length="187" mass="22599">MYPCMVEHITSTDIYCNCGREIYNFCARHNLHDAWANLYTRWYCHSWFRRWARSARVPIPIGKTTMMIESQRRILKRDFLINNSRPRLDLLVWIIIHRQSRLVIHNFAVKIINRAQVLDWELEFTQEWNPGLTHRDNRPENVDAEQLYSPSLDTWACGCTSFASSRFMLYKHLISRYHERHPSMRRT</sequence>
<evidence type="ECO:0000313" key="2">
    <source>
        <dbReference type="Proteomes" id="UP001209540"/>
    </source>
</evidence>
<comment type="caution">
    <text evidence="1">The sequence shown here is derived from an EMBL/GenBank/DDBJ whole genome shotgun (WGS) entry which is preliminary data.</text>
</comment>
<gene>
    <name evidence="1" type="ORF">BDA99DRAFT_537050</name>
</gene>
<proteinExistence type="predicted"/>
<dbReference type="EMBL" id="JAIXMP010000012">
    <property type="protein sequence ID" value="KAI9264338.1"/>
    <property type="molecule type" value="Genomic_DNA"/>
</dbReference>
<evidence type="ECO:0000313" key="1">
    <source>
        <dbReference type="EMBL" id="KAI9264338.1"/>
    </source>
</evidence>
<dbReference type="Proteomes" id="UP001209540">
    <property type="component" value="Unassembled WGS sequence"/>
</dbReference>